<protein>
    <submittedName>
        <fullName evidence="2">Uncharacterized protein</fullName>
    </submittedName>
</protein>
<evidence type="ECO:0000256" key="1">
    <source>
        <dbReference type="SAM" id="MobiDB-lite"/>
    </source>
</evidence>
<dbReference type="EMBL" id="MLKD01000011">
    <property type="protein sequence ID" value="OQE21637.1"/>
    <property type="molecule type" value="Genomic_DNA"/>
</dbReference>
<accession>A0A1V6T5P1</accession>
<comment type="caution">
    <text evidence="2">The sequence shown here is derived from an EMBL/GenBank/DDBJ whole genome shotgun (WGS) entry which is preliminary data.</text>
</comment>
<feature type="compositionally biased region" description="Polar residues" evidence="1">
    <location>
        <begin position="286"/>
        <end position="298"/>
    </location>
</feature>
<evidence type="ECO:0000313" key="2">
    <source>
        <dbReference type="EMBL" id="OQE21637.1"/>
    </source>
</evidence>
<feature type="region of interest" description="Disordered" evidence="1">
    <location>
        <begin position="286"/>
        <end position="306"/>
    </location>
</feature>
<reference evidence="3" key="1">
    <citation type="journal article" date="2017" name="Nat. Microbiol.">
        <title>Global analysis of biosynthetic gene clusters reveals vast potential of secondary metabolite production in Penicillium species.</title>
        <authorList>
            <person name="Nielsen J.C."/>
            <person name="Grijseels S."/>
            <person name="Prigent S."/>
            <person name="Ji B."/>
            <person name="Dainat J."/>
            <person name="Nielsen K.F."/>
            <person name="Frisvad J.C."/>
            <person name="Workman M."/>
            <person name="Nielsen J."/>
        </authorList>
    </citation>
    <scope>NUCLEOTIDE SEQUENCE [LARGE SCALE GENOMIC DNA]</scope>
    <source>
        <strain evidence="3">IBT 24891</strain>
    </source>
</reference>
<evidence type="ECO:0000313" key="3">
    <source>
        <dbReference type="Proteomes" id="UP000191285"/>
    </source>
</evidence>
<keyword evidence="3" id="KW-1185">Reference proteome</keyword>
<dbReference type="AlphaFoldDB" id="A0A1V6T5P1"/>
<proteinExistence type="predicted"/>
<dbReference type="Proteomes" id="UP000191285">
    <property type="component" value="Unassembled WGS sequence"/>
</dbReference>
<gene>
    <name evidence="2" type="ORF">PENSTE_c011G10208</name>
</gene>
<sequence length="583" mass="66295">MFRRLCDRPKDDVAREDRIHWEREFLSQCRIAESEIQEYRREFSPVFESHKNLFEESQTEFDADSFGLPSSTPPSTPTQDNAPGGSGTPPRIITPKEPNLEKVILWKAKSIGGNDCGLRLTIRQGPRCRDIGKNTLCFKAAHVLEDGGIPGYFEKIIKDQKSIIETSIERGTAEFRARRWLYQNFAKGQDGRPDLNCEIYLCGPSEFKLSPKLVVSYDGMVSFKQLQEMFDGKIIISEDRSDQWLSYKVTHIYPNADRENSPPKYNASQHSTLREPVEDLEMQTHLNQSQDISTSDQASQDDESDLDVPQYMSSEVVRDVYLLGEPSKNGEIRLPTRVYIGPSPDNCNTATLGGLIRIKNSGVFGLTAGHAAYFSEKTEPRSTTQETTHDSTQCSRRRYDRNGILYTLIGQVIRCGDPRNFSSDWAIVKFDNGFVIENSITPSSISGPAFSFPRDVENFHKKVYICLASGTLRGYLGPYPILMHKLHELFWHIVYPIRLPDGYQTARGDSGSWIMDLDNRFCGHICYGSPGSPFAYMISGVDMTKEIYGLQSSARVRPRFHSSFDQSEKMEMPNISWIREELR</sequence>
<feature type="region of interest" description="Disordered" evidence="1">
    <location>
        <begin position="62"/>
        <end position="95"/>
    </location>
</feature>
<organism evidence="2 3">
    <name type="scientific">Penicillium steckii</name>
    <dbReference type="NCBI Taxonomy" id="303698"/>
    <lineage>
        <taxon>Eukaryota</taxon>
        <taxon>Fungi</taxon>
        <taxon>Dikarya</taxon>
        <taxon>Ascomycota</taxon>
        <taxon>Pezizomycotina</taxon>
        <taxon>Eurotiomycetes</taxon>
        <taxon>Eurotiomycetidae</taxon>
        <taxon>Eurotiales</taxon>
        <taxon>Aspergillaceae</taxon>
        <taxon>Penicillium</taxon>
    </lineage>
</organism>
<name>A0A1V6T5P1_9EURO</name>